<dbReference type="PANTHER" id="PTHR32089:SF112">
    <property type="entry name" value="LYSOZYME-LIKE PROTEIN-RELATED"/>
    <property type="match status" value="1"/>
</dbReference>
<keyword evidence="6 8" id="KW-0807">Transducer</keyword>
<dbReference type="PROSITE" id="PS50111">
    <property type="entry name" value="CHEMOTAXIS_TRANSDUC_2"/>
    <property type="match status" value="1"/>
</dbReference>
<dbReference type="InterPro" id="IPR004089">
    <property type="entry name" value="MCPsignal_dom"/>
</dbReference>
<evidence type="ECO:0000256" key="1">
    <source>
        <dbReference type="ARBA" id="ARBA00004651"/>
    </source>
</evidence>
<evidence type="ECO:0000256" key="9">
    <source>
        <dbReference type="SAM" id="Phobius"/>
    </source>
</evidence>
<dbReference type="CDD" id="cd11386">
    <property type="entry name" value="MCP_signal"/>
    <property type="match status" value="1"/>
</dbReference>
<evidence type="ECO:0000256" key="4">
    <source>
        <dbReference type="ARBA" id="ARBA00022989"/>
    </source>
</evidence>
<evidence type="ECO:0000313" key="13">
    <source>
        <dbReference type="Proteomes" id="UP000269573"/>
    </source>
</evidence>
<dbReference type="InterPro" id="IPR033480">
    <property type="entry name" value="sCache_2"/>
</dbReference>
<comment type="similarity">
    <text evidence="7">Belongs to the methyl-accepting chemotaxis (MCP) protein family.</text>
</comment>
<dbReference type="Pfam" id="PF00015">
    <property type="entry name" value="MCPsignal"/>
    <property type="match status" value="1"/>
</dbReference>
<evidence type="ECO:0000256" key="3">
    <source>
        <dbReference type="ARBA" id="ARBA00022692"/>
    </source>
</evidence>
<keyword evidence="2" id="KW-1003">Cell membrane</keyword>
<dbReference type="GO" id="GO:0005886">
    <property type="term" value="C:plasma membrane"/>
    <property type="evidence" value="ECO:0007669"/>
    <property type="project" value="UniProtKB-SubCell"/>
</dbReference>
<evidence type="ECO:0000259" key="11">
    <source>
        <dbReference type="PROSITE" id="PS50885"/>
    </source>
</evidence>
<dbReference type="Gene3D" id="6.10.340.10">
    <property type="match status" value="1"/>
</dbReference>
<dbReference type="SUPFAM" id="SSF58104">
    <property type="entry name" value="Methyl-accepting chemotaxis protein (MCP) signaling domain"/>
    <property type="match status" value="1"/>
</dbReference>
<feature type="domain" description="HAMP" evidence="11">
    <location>
        <begin position="227"/>
        <end position="280"/>
    </location>
</feature>
<evidence type="ECO:0000313" key="12">
    <source>
        <dbReference type="EMBL" id="RNB85295.1"/>
    </source>
</evidence>
<keyword evidence="13" id="KW-1185">Reference proteome</keyword>
<dbReference type="CDD" id="cd06225">
    <property type="entry name" value="HAMP"/>
    <property type="match status" value="1"/>
</dbReference>
<dbReference type="Gene3D" id="3.30.450.20">
    <property type="entry name" value="PAS domain"/>
    <property type="match status" value="1"/>
</dbReference>
<dbReference type="PANTHER" id="PTHR32089">
    <property type="entry name" value="METHYL-ACCEPTING CHEMOTAXIS PROTEIN MCPB"/>
    <property type="match status" value="1"/>
</dbReference>
<gene>
    <name evidence="12" type="ORF">EDM59_12890</name>
</gene>
<evidence type="ECO:0000256" key="5">
    <source>
        <dbReference type="ARBA" id="ARBA00023136"/>
    </source>
</evidence>
<dbReference type="SMART" id="SM01049">
    <property type="entry name" value="Cache_2"/>
    <property type="match status" value="1"/>
</dbReference>
<reference evidence="12 13" key="1">
    <citation type="submission" date="2018-10" db="EMBL/GenBank/DDBJ databases">
        <title>Phylogenomics of Brevibacillus.</title>
        <authorList>
            <person name="Dunlap C."/>
        </authorList>
    </citation>
    <scope>NUCLEOTIDE SEQUENCE [LARGE SCALE GENOMIC DNA]</scope>
    <source>
        <strain evidence="12 13">JCM 15774</strain>
    </source>
</reference>
<dbReference type="Proteomes" id="UP000269573">
    <property type="component" value="Unassembled WGS sequence"/>
</dbReference>
<name>A0A3M8DDB7_9BACL</name>
<keyword evidence="5 9" id="KW-0472">Membrane</keyword>
<dbReference type="SMART" id="SM00304">
    <property type="entry name" value="HAMP"/>
    <property type="match status" value="1"/>
</dbReference>
<dbReference type="AlphaFoldDB" id="A0A3M8DDB7"/>
<dbReference type="EMBL" id="RHHU01000007">
    <property type="protein sequence ID" value="RNB85295.1"/>
    <property type="molecule type" value="Genomic_DNA"/>
</dbReference>
<evidence type="ECO:0000256" key="6">
    <source>
        <dbReference type="ARBA" id="ARBA00023224"/>
    </source>
</evidence>
<evidence type="ECO:0000259" key="10">
    <source>
        <dbReference type="PROSITE" id="PS50111"/>
    </source>
</evidence>
<dbReference type="GO" id="GO:0007165">
    <property type="term" value="P:signal transduction"/>
    <property type="evidence" value="ECO:0007669"/>
    <property type="project" value="UniProtKB-KW"/>
</dbReference>
<dbReference type="RefSeq" id="WP_122923960.1">
    <property type="nucleotide sequence ID" value="NZ_RHHU01000007.1"/>
</dbReference>
<proteinExistence type="inferred from homology"/>
<evidence type="ECO:0000256" key="8">
    <source>
        <dbReference type="PROSITE-ProRule" id="PRU00284"/>
    </source>
</evidence>
<accession>A0A3M8DDB7</accession>
<evidence type="ECO:0000256" key="7">
    <source>
        <dbReference type="ARBA" id="ARBA00029447"/>
    </source>
</evidence>
<dbReference type="InterPro" id="IPR003660">
    <property type="entry name" value="HAMP_dom"/>
</dbReference>
<keyword evidence="3 9" id="KW-0812">Transmembrane</keyword>
<comment type="subcellular location">
    <subcellularLocation>
        <location evidence="1">Cell membrane</location>
        <topology evidence="1">Multi-pass membrane protein</topology>
    </subcellularLocation>
</comment>
<organism evidence="12 13">
    <name type="scientific">Brevibacillus nitrificans</name>
    <dbReference type="NCBI Taxonomy" id="651560"/>
    <lineage>
        <taxon>Bacteria</taxon>
        <taxon>Bacillati</taxon>
        <taxon>Bacillota</taxon>
        <taxon>Bacilli</taxon>
        <taxon>Bacillales</taxon>
        <taxon>Paenibacillaceae</taxon>
        <taxon>Brevibacillus</taxon>
    </lineage>
</organism>
<keyword evidence="4 9" id="KW-1133">Transmembrane helix</keyword>
<dbReference type="PROSITE" id="PS50885">
    <property type="entry name" value="HAMP"/>
    <property type="match status" value="1"/>
</dbReference>
<comment type="caution">
    <text evidence="12">The sequence shown here is derived from an EMBL/GenBank/DDBJ whole genome shotgun (WGS) entry which is preliminary data.</text>
</comment>
<dbReference type="Pfam" id="PF17200">
    <property type="entry name" value="sCache_2"/>
    <property type="match status" value="1"/>
</dbReference>
<dbReference type="Gene3D" id="1.10.287.950">
    <property type="entry name" value="Methyl-accepting chemotaxis protein"/>
    <property type="match status" value="1"/>
</dbReference>
<evidence type="ECO:0000256" key="2">
    <source>
        <dbReference type="ARBA" id="ARBA00022475"/>
    </source>
</evidence>
<dbReference type="SMART" id="SM00283">
    <property type="entry name" value="MA"/>
    <property type="match status" value="1"/>
</dbReference>
<feature type="transmembrane region" description="Helical" evidence="9">
    <location>
        <begin position="203"/>
        <end position="226"/>
    </location>
</feature>
<dbReference type="Pfam" id="PF00672">
    <property type="entry name" value="HAMP"/>
    <property type="match status" value="1"/>
</dbReference>
<feature type="domain" description="Methyl-accepting transducer" evidence="10">
    <location>
        <begin position="299"/>
        <end position="535"/>
    </location>
</feature>
<sequence>MGVKKRTRTFSLRSKLVLMCLFLLVIPSLVIGVQGYWSANNNLNELGARALKNNVNFTIEMIDSLQKYVEEGKISQEEAQEQVKAHILGPKQADGTRTINKNIDVGENGYIFVLSDKGSMLASPKMEGKESWDAKGPDGSLFTQEIIGKAVNGGGYTQYQWASVNDPNVLAPKITYAKQDPHWGWIICAGTYMEDYNKPAKMVLYNLLLFLGLFILIGVIISWIFASRIAKPIKAMAVSVRRVAAGDLTVEKVAVQSRDEVGQLATDFNDMTENLRGLIQRVGASAEHVAATSEQLTASAEQTSKATEQIAVTMQEVATGTDEQARTVEQASETVTGMSTRLQQIAASTEQVSATVKEASQIIAQGNQAIGTAITQMSSISDTVGGLSASIQMLGQRSAEISKIVEVITSIAEQTNLLALNAAIEAARAGEHGRGFAVVADEVRKLAEQSAHSTKQITGLIAAIQDETNHAVDAMGITSAEVAAGIDIVNGAGQSFHEILRGIQNVTAQIQEVTTATSVLSSGAEQVVHSIDVIAHTAESTAFGTQNVSAAAEEQLASMEEISSSAASLSQMAEELQALVQQFKV</sequence>
<protein>
    <submittedName>
        <fullName evidence="12">HAMP domain-containing protein</fullName>
    </submittedName>
</protein>